<comment type="similarity">
    <text evidence="2">Belongs to the CorA metal ion transporter (MIT) (TC 1.A.35) family.</text>
</comment>
<gene>
    <name evidence="4" type="primary">YOR334W</name>
    <name evidence="4" type="ORF">SKUD_200503</name>
</gene>
<dbReference type="AlphaFoldDB" id="J8TGY8"/>
<dbReference type="Gene3D" id="2.40.128.330">
    <property type="match status" value="1"/>
</dbReference>
<dbReference type="Proteomes" id="UP000002753">
    <property type="component" value="Unassembled WGS sequence"/>
</dbReference>
<protein>
    <submittedName>
        <fullName evidence="4">MRS2-like protein</fullName>
    </submittedName>
</protein>
<dbReference type="EMBL" id="AACI03000416">
    <property type="protein sequence ID" value="EJT44224.1"/>
    <property type="molecule type" value="Genomic_DNA"/>
</dbReference>
<keyword evidence="3" id="KW-0999">Mitochondrion inner membrane</keyword>
<comment type="subcellular location">
    <subcellularLocation>
        <location evidence="1">Mitochondrion inner membrane</location>
        <topology evidence="1">Multi-pass membrane protein</topology>
    </subcellularLocation>
</comment>
<dbReference type="InterPro" id="IPR039204">
    <property type="entry name" value="MRS2-like"/>
</dbReference>
<organism evidence="4 5">
    <name type="scientific">Saccharomyces kudriavzevii (strain ATCC MYA-4449 / AS 2.2408 / CBS 8840 / NBRC 1802 / NCYC 2889)</name>
    <name type="common">Yeast</name>
    <dbReference type="NCBI Taxonomy" id="226230"/>
    <lineage>
        <taxon>Eukaryota</taxon>
        <taxon>Fungi</taxon>
        <taxon>Dikarya</taxon>
        <taxon>Ascomycota</taxon>
        <taxon>Saccharomycotina</taxon>
        <taxon>Saccharomycetes</taxon>
        <taxon>Saccharomycetales</taxon>
        <taxon>Saccharomycetaceae</taxon>
        <taxon>Saccharomyces</taxon>
    </lineage>
</organism>
<comment type="caution">
    <text evidence="4">The sequence shown here is derived from an EMBL/GenBank/DDBJ whole genome shotgun (WGS) entry which is preliminary data.</text>
</comment>
<evidence type="ECO:0000256" key="2">
    <source>
        <dbReference type="ARBA" id="ARBA00009765"/>
    </source>
</evidence>
<evidence type="ECO:0000313" key="4">
    <source>
        <dbReference type="EMBL" id="EJT44224.1"/>
    </source>
</evidence>
<dbReference type="STRING" id="226230.J8TGY8"/>
<keyword evidence="5" id="KW-1185">Reference proteome</keyword>
<accession>J8TGY8</accession>
<sequence length="141" mass="16609">MNRRLLVRSICGFQRLSRITLRRQNFPLLRHYSDTSTTAKTNGTILRKQLLSLKPISPSDSLFISCTVFNSKGNIIARYEKFRKWAFLTEHSLFARDLRKIVRSSINIIPAHDVQAELYSYQLTTYQGSHRTRQSLRFRHH</sequence>
<keyword evidence="3" id="KW-0472">Membrane</keyword>
<keyword evidence="3" id="KW-0496">Mitochondrion</keyword>
<reference evidence="4 5" key="1">
    <citation type="journal article" date="2003" name="Science">
        <title>Finding functional features in Saccharomyces genomes by phylogenetic footprinting.</title>
        <authorList>
            <person name="Cliften P.F."/>
            <person name="Sudarsanam P."/>
            <person name="Desikan A."/>
            <person name="Fulton L."/>
            <person name="Fulton B."/>
            <person name="Majors J."/>
            <person name="Waterston R."/>
            <person name="Cohen B.A."/>
            <person name="Johnston M."/>
        </authorList>
    </citation>
    <scope>NUCLEOTIDE SEQUENCE [LARGE SCALE GENOMIC DNA]</scope>
    <source>
        <strain evidence="5">ATCC MYA-4449 / AS 2.2408 / CBS 8840 / NBRC 1802 / NCYC 2889</strain>
    </source>
</reference>
<evidence type="ECO:0000256" key="3">
    <source>
        <dbReference type="ARBA" id="ARBA00022792"/>
    </source>
</evidence>
<proteinExistence type="inferred from homology"/>
<dbReference type="GO" id="GO:0005743">
    <property type="term" value="C:mitochondrial inner membrane"/>
    <property type="evidence" value="ECO:0007669"/>
    <property type="project" value="UniProtKB-SubCell"/>
</dbReference>
<name>J8TGY8_SACK1</name>
<reference evidence="5" key="2">
    <citation type="journal article" date="2011" name="G3 (Bethesda)">
        <title>The awesome power of yeast evolutionary genetics: New genome sequences and strain resources for the Saccharomyces sensu stricto genus.</title>
        <authorList>
            <person name="Scannell D.R."/>
            <person name="Zill O.A."/>
            <person name="Rokas A."/>
            <person name="Payen C."/>
            <person name="Dunham M.J."/>
            <person name="Eisen M.B."/>
            <person name="Rine J."/>
            <person name="Johnston M."/>
            <person name="Hittinger C.T."/>
        </authorList>
    </citation>
    <scope>GENOME REANNOTATION</scope>
    <source>
        <strain evidence="5">ATCC MYA-4449 / AS 2.2408 / CBS 8840 / NBRC 1802 / NCYC 2889</strain>
    </source>
</reference>
<dbReference type="HOGENOM" id="CLU_1826409_0_0_1"/>
<evidence type="ECO:0000313" key="5">
    <source>
        <dbReference type="Proteomes" id="UP000002753"/>
    </source>
</evidence>
<dbReference type="Pfam" id="PF22099">
    <property type="entry name" value="MRS2-like"/>
    <property type="match status" value="1"/>
</dbReference>
<evidence type="ECO:0000256" key="1">
    <source>
        <dbReference type="ARBA" id="ARBA00004448"/>
    </source>
</evidence>